<keyword evidence="3" id="KW-1185">Reference proteome</keyword>
<evidence type="ECO:0000256" key="1">
    <source>
        <dbReference type="SAM" id="MobiDB-lite"/>
    </source>
</evidence>
<dbReference type="AlphaFoldDB" id="A0A504Z3Q2"/>
<feature type="compositionally biased region" description="Polar residues" evidence="1">
    <location>
        <begin position="134"/>
        <end position="150"/>
    </location>
</feature>
<feature type="region of interest" description="Disordered" evidence="1">
    <location>
        <begin position="68"/>
        <end position="261"/>
    </location>
</feature>
<sequence>MSPGALSTTLTLIGPGLWWIPCDLSDLSSVARFGQEIYRLVATTTNTVVKTAIHQLCTNTFAITRAGLQQRNGKEQRKPTGRLHTARATARRAQPTNVSQPSSTRAHVRTRRPTPPTVSCHHAPSRRQRPPTPTANNTRARAGNQPQSLPRLTRPTPHRAAVIKTSASPLPGASLSFQRPRDPDTSTTLTHRGRYLSAPSQCGHAPAPQLIAAPRSPPVPRACAPISESHPGARQDSHSQQRRRSPTLKPRPPPRQTRNLT</sequence>
<reference evidence="2 3" key="1">
    <citation type="submission" date="2019-04" db="EMBL/GenBank/DDBJ databases">
        <title>Annotation for the trematode Fasciola gigantica.</title>
        <authorList>
            <person name="Choi Y.-J."/>
        </authorList>
    </citation>
    <scope>NUCLEOTIDE SEQUENCE [LARGE SCALE GENOMIC DNA]</scope>
    <source>
        <strain evidence="2">Uganda_cow_1</strain>
    </source>
</reference>
<gene>
    <name evidence="2" type="ORF">FGIG_07759</name>
</gene>
<accession>A0A504Z3Q2</accession>
<evidence type="ECO:0000313" key="3">
    <source>
        <dbReference type="Proteomes" id="UP000316759"/>
    </source>
</evidence>
<organism evidence="2 3">
    <name type="scientific">Fasciola gigantica</name>
    <name type="common">Giant liver fluke</name>
    <dbReference type="NCBI Taxonomy" id="46835"/>
    <lineage>
        <taxon>Eukaryota</taxon>
        <taxon>Metazoa</taxon>
        <taxon>Spiralia</taxon>
        <taxon>Lophotrochozoa</taxon>
        <taxon>Platyhelminthes</taxon>
        <taxon>Trematoda</taxon>
        <taxon>Digenea</taxon>
        <taxon>Plagiorchiida</taxon>
        <taxon>Echinostomata</taxon>
        <taxon>Echinostomatoidea</taxon>
        <taxon>Fasciolidae</taxon>
        <taxon>Fasciola</taxon>
    </lineage>
</organism>
<dbReference type="EMBL" id="SUNJ01000761">
    <property type="protein sequence ID" value="TPP67365.1"/>
    <property type="molecule type" value="Genomic_DNA"/>
</dbReference>
<evidence type="ECO:0000313" key="2">
    <source>
        <dbReference type="EMBL" id="TPP67365.1"/>
    </source>
</evidence>
<feature type="compositionally biased region" description="Low complexity" evidence="1">
    <location>
        <begin position="86"/>
        <end position="96"/>
    </location>
</feature>
<proteinExistence type="predicted"/>
<dbReference type="Proteomes" id="UP000316759">
    <property type="component" value="Unassembled WGS sequence"/>
</dbReference>
<protein>
    <submittedName>
        <fullName evidence="2">Uncharacterized protein</fullName>
    </submittedName>
</protein>
<name>A0A504Z3Q2_FASGI</name>
<comment type="caution">
    <text evidence="2">The sequence shown here is derived from an EMBL/GenBank/DDBJ whole genome shotgun (WGS) entry which is preliminary data.</text>
</comment>